<dbReference type="GO" id="GO:0008948">
    <property type="term" value="F:oxaloacetate decarboxylase activity"/>
    <property type="evidence" value="ECO:0000318"/>
    <property type="project" value="GO_Central"/>
</dbReference>
<dbReference type="Gene3D" id="3.50.30.40">
    <property type="entry name" value="Ribonuclease E inhibitor RraA/RraA-like"/>
    <property type="match status" value="1"/>
</dbReference>
<comment type="cofactor">
    <cofactor evidence="1">
        <name>Mg(2+)</name>
        <dbReference type="ChEBI" id="CHEBI:18420"/>
    </cofactor>
</comment>
<dbReference type="eggNOG" id="ENOG502RZ5Y">
    <property type="taxonomic scope" value="Eukaryota"/>
</dbReference>
<dbReference type="PANTHER" id="PTHR33254:SF28">
    <property type="entry name" value="4-HYDROXY-4-METHYL-2-OXOGLUTARATE ALDOLASE"/>
    <property type="match status" value="1"/>
</dbReference>
<dbReference type="GO" id="GO:0019619">
    <property type="term" value="P:3,4-dihydroxybenzoate catabolic process"/>
    <property type="evidence" value="ECO:0007669"/>
    <property type="project" value="EnsemblFungi"/>
</dbReference>
<keyword evidence="1" id="KW-0479">Metal-binding</keyword>
<reference evidence="2 3" key="1">
    <citation type="journal article" date="2004" name="Science">
        <title>The Ashbya gossypii genome as a tool for mapping the ancient Saccharomyces cerevisiae genome.</title>
        <authorList>
            <person name="Dietrich F.S."/>
            <person name="Voegeli S."/>
            <person name="Brachat S."/>
            <person name="Lerch A."/>
            <person name="Gates K."/>
            <person name="Steiner S."/>
            <person name="Mohr C."/>
            <person name="Pohlmann R."/>
            <person name="Luedi P."/>
            <person name="Choi S."/>
            <person name="Wing R.A."/>
            <person name="Flavier A."/>
            <person name="Gaffney T.D."/>
            <person name="Philippsen P."/>
        </authorList>
    </citation>
    <scope>NUCLEOTIDE SEQUENCE [LARGE SCALE GENOMIC DNA]</scope>
    <source>
        <strain evidence="3">ATCC 10895 / CBS 109.51 / FGSC 9923 / NRRL Y-1056</strain>
    </source>
</reference>
<dbReference type="GO" id="GO:0047443">
    <property type="term" value="F:4-hydroxy-4-methyl-2-oxoglutarate aldolase activity"/>
    <property type="evidence" value="ECO:0000318"/>
    <property type="project" value="GO_Central"/>
</dbReference>
<dbReference type="GeneID" id="4620261"/>
<proteinExistence type="predicted"/>
<accession>Q75AA2</accession>
<evidence type="ECO:0000256" key="1">
    <source>
        <dbReference type="PIRSR" id="PIRSR605493-1"/>
    </source>
</evidence>
<dbReference type="InParanoid" id="Q75AA2"/>
<evidence type="ECO:0000313" key="2">
    <source>
        <dbReference type="EMBL" id="AAS51936.1"/>
    </source>
</evidence>
<dbReference type="AlphaFoldDB" id="Q75AA2"/>
<dbReference type="GO" id="GO:0046872">
    <property type="term" value="F:metal ion binding"/>
    <property type="evidence" value="ECO:0007669"/>
    <property type="project" value="UniProtKB-KW"/>
</dbReference>
<keyword evidence="3" id="KW-1185">Reference proteome</keyword>
<dbReference type="Proteomes" id="UP000000591">
    <property type="component" value="Chromosome IV"/>
</dbReference>
<dbReference type="EMBL" id="AE016817">
    <property type="protein sequence ID" value="AAS51936.1"/>
    <property type="molecule type" value="Genomic_DNA"/>
</dbReference>
<evidence type="ECO:0000313" key="3">
    <source>
        <dbReference type="Proteomes" id="UP000000591"/>
    </source>
</evidence>
<dbReference type="Pfam" id="PF03737">
    <property type="entry name" value="RraA-like"/>
    <property type="match status" value="1"/>
</dbReference>
<dbReference type="OrthoDB" id="1476984at2759"/>
<gene>
    <name evidence="2" type="ORF">AGOS_ADR016C</name>
</gene>
<dbReference type="PANTHER" id="PTHR33254">
    <property type="entry name" value="4-HYDROXY-4-METHYL-2-OXOGLUTARATE ALDOLASE 3-RELATED"/>
    <property type="match status" value="1"/>
</dbReference>
<organism evidence="2 3">
    <name type="scientific">Eremothecium gossypii (strain ATCC 10895 / CBS 109.51 / FGSC 9923 / NRRL Y-1056)</name>
    <name type="common">Yeast</name>
    <name type="synonym">Ashbya gossypii</name>
    <dbReference type="NCBI Taxonomy" id="284811"/>
    <lineage>
        <taxon>Eukaryota</taxon>
        <taxon>Fungi</taxon>
        <taxon>Dikarya</taxon>
        <taxon>Ascomycota</taxon>
        <taxon>Saccharomycotina</taxon>
        <taxon>Saccharomycetes</taxon>
        <taxon>Saccharomycetales</taxon>
        <taxon>Saccharomycetaceae</taxon>
        <taxon>Eremothecium</taxon>
    </lineage>
</organism>
<dbReference type="InterPro" id="IPR036704">
    <property type="entry name" value="RraA/RraA-like_sf"/>
</dbReference>
<feature type="binding site" evidence="1">
    <location>
        <position position="122"/>
    </location>
    <ligand>
        <name>substrate</name>
    </ligand>
</feature>
<dbReference type="OMA" id="MTAYEDF"/>
<dbReference type="RefSeq" id="NP_984112.1">
    <property type="nucleotide sequence ID" value="NM_209465.1"/>
</dbReference>
<keyword evidence="1" id="KW-0460">Magnesium</keyword>
<dbReference type="FunCoup" id="Q75AA2">
    <property type="interactions" value="18"/>
</dbReference>
<dbReference type="HOGENOM" id="CLU_072626_0_1_1"/>
<dbReference type="SUPFAM" id="SSF89562">
    <property type="entry name" value="RraA-like"/>
    <property type="match status" value="1"/>
</dbReference>
<dbReference type="CDD" id="cd16841">
    <property type="entry name" value="RraA_family"/>
    <property type="match status" value="1"/>
</dbReference>
<protein>
    <submittedName>
        <fullName evidence="2">ADR016Cp</fullName>
    </submittedName>
</protein>
<reference evidence="3" key="2">
    <citation type="journal article" date="2013" name="G3 (Bethesda)">
        <title>Genomes of Ashbya fungi isolated from insects reveal four mating-type loci, numerous translocations, lack of transposons, and distinct gene duplications.</title>
        <authorList>
            <person name="Dietrich F.S."/>
            <person name="Voegeli S."/>
            <person name="Kuo S."/>
            <person name="Philippsen P."/>
        </authorList>
    </citation>
    <scope>GENOME REANNOTATION</scope>
    <source>
        <strain evidence="3">ATCC 10895 / CBS 109.51 / FGSC 9923 / NRRL Y-1056</strain>
    </source>
</reference>
<dbReference type="InterPro" id="IPR005493">
    <property type="entry name" value="RraA/RraA-like"/>
</dbReference>
<name>Q75AA2_EREGS</name>
<feature type="binding site" evidence="1">
    <location>
        <position position="123"/>
    </location>
    <ligand>
        <name>substrate</name>
    </ligand>
</feature>
<sequence length="238" mass="25786">MSHSRALSKFSTCDVADGLLNFCGIDDGGFLGNLTQWSGSEQGTLVGPAYTVLFDKVENVDEEVNYIDSLPRGVVLVIGLPLEQQLPTAPHVIVSQALYGGLMSTRAQYLGSRGTIVFGRVRDVDEHRQLNYPVFSHALGVCAPRMAVKPAKIGVALPILMPDGSVRHLNPGDYVVADENGVVQIPASVSSKMEKLINYIDHSIKADQRVAQDIKIGVPAKQAQRNRRAALKDLIEPN</sequence>
<dbReference type="KEGG" id="ago:AGOS_ADR016C"/>
<feature type="binding site" evidence="1">
    <location>
        <begin position="100"/>
        <end position="103"/>
    </location>
    <ligand>
        <name>substrate</name>
    </ligand>
</feature>